<evidence type="ECO:0000313" key="1">
    <source>
        <dbReference type="EMBL" id="CAG2153361.1"/>
    </source>
</evidence>
<dbReference type="RefSeq" id="WP_211955372.1">
    <property type="nucleotide sequence ID" value="NZ_CAJPVI010000028.1"/>
</dbReference>
<gene>
    <name evidence="1" type="ORF">LMG26411_04393</name>
</gene>
<keyword evidence="2" id="KW-1185">Reference proteome</keyword>
<organism evidence="1 2">
    <name type="scientific">Cupriavidus numazuensis</name>
    <dbReference type="NCBI Taxonomy" id="221992"/>
    <lineage>
        <taxon>Bacteria</taxon>
        <taxon>Pseudomonadati</taxon>
        <taxon>Pseudomonadota</taxon>
        <taxon>Betaproteobacteria</taxon>
        <taxon>Burkholderiales</taxon>
        <taxon>Burkholderiaceae</taxon>
        <taxon>Cupriavidus</taxon>
    </lineage>
</organism>
<accession>A0ABM8TLP4</accession>
<name>A0ABM8TLP4_9BURK</name>
<reference evidence="1 2" key="1">
    <citation type="submission" date="2021-03" db="EMBL/GenBank/DDBJ databases">
        <authorList>
            <person name="Peeters C."/>
        </authorList>
    </citation>
    <scope>NUCLEOTIDE SEQUENCE [LARGE SCALE GENOMIC DNA]</scope>
    <source>
        <strain evidence="1 2">LMG 26411</strain>
    </source>
</reference>
<proteinExistence type="predicted"/>
<protein>
    <submittedName>
        <fullName evidence="1">Uncharacterized protein</fullName>
    </submittedName>
</protein>
<dbReference type="EMBL" id="CAJPVI010000028">
    <property type="protein sequence ID" value="CAG2153361.1"/>
    <property type="molecule type" value="Genomic_DNA"/>
</dbReference>
<comment type="caution">
    <text evidence="1">The sequence shown here is derived from an EMBL/GenBank/DDBJ whole genome shotgun (WGS) entry which is preliminary data.</text>
</comment>
<evidence type="ECO:0000313" key="2">
    <source>
        <dbReference type="Proteomes" id="UP000672657"/>
    </source>
</evidence>
<sequence length="110" mass="12203">MKIVLNAGDGDFSLSARAFELYSALRMQQQLPTQWTEKLLEGGVRSFRPHCLRELDRADSDLIAVVEKLGLDAGGPDVQFHVLDVPDGAAWKIRDVCGIEYAEINGKPMM</sequence>
<dbReference type="Proteomes" id="UP000672657">
    <property type="component" value="Unassembled WGS sequence"/>
</dbReference>